<name>A0A6L6Q2D0_9BURK</name>
<reference evidence="2 3" key="1">
    <citation type="submission" date="2019-11" db="EMBL/GenBank/DDBJ databases">
        <title>Type strains purchased from KCTC, JCM and DSMZ.</title>
        <authorList>
            <person name="Lu H."/>
        </authorList>
    </citation>
    <scope>NUCLEOTIDE SEQUENCE [LARGE SCALE GENOMIC DNA]</scope>
    <source>
        <strain evidence="2 3">KCTC 42409</strain>
    </source>
</reference>
<dbReference type="AlphaFoldDB" id="A0A6L6Q2D0"/>
<gene>
    <name evidence="2" type="ORF">GM668_18105</name>
</gene>
<proteinExistence type="predicted"/>
<evidence type="ECO:0000313" key="2">
    <source>
        <dbReference type="EMBL" id="MTW03997.1"/>
    </source>
</evidence>
<comment type="caution">
    <text evidence="2">The sequence shown here is derived from an EMBL/GenBank/DDBJ whole genome shotgun (WGS) entry which is preliminary data.</text>
</comment>
<dbReference type="OrthoDB" id="8854613at2"/>
<accession>A0A6L6Q2D0</accession>
<organism evidence="2 3">
    <name type="scientific">Pseudoduganella ginsengisoli</name>
    <dbReference type="NCBI Taxonomy" id="1462440"/>
    <lineage>
        <taxon>Bacteria</taxon>
        <taxon>Pseudomonadati</taxon>
        <taxon>Pseudomonadota</taxon>
        <taxon>Betaproteobacteria</taxon>
        <taxon>Burkholderiales</taxon>
        <taxon>Oxalobacteraceae</taxon>
        <taxon>Telluria group</taxon>
        <taxon>Pseudoduganella</taxon>
    </lineage>
</organism>
<dbReference type="Proteomes" id="UP000484015">
    <property type="component" value="Unassembled WGS sequence"/>
</dbReference>
<evidence type="ECO:0000256" key="1">
    <source>
        <dbReference type="SAM" id="SignalP"/>
    </source>
</evidence>
<feature type="chain" id="PRO_5026869869" description="Outer membrane beta-barrel protein" evidence="1">
    <location>
        <begin position="22"/>
        <end position="240"/>
    </location>
</feature>
<protein>
    <recommendedName>
        <fullName evidence="4">Outer membrane beta-barrel protein</fullName>
    </recommendedName>
</protein>
<evidence type="ECO:0000313" key="3">
    <source>
        <dbReference type="Proteomes" id="UP000484015"/>
    </source>
</evidence>
<sequence length="240" mass="26515">MTDARILAVLCAMLLPGAVMAQDDTGGKIDYKLTAAYYAAQDKNDGKDVNLRASLASGNLWIGHYRDKEGFHQTRIGGDTRAEYEMARIGLSLEAASGGYKGVYLGAELGGDTFAIAGLSRSNLRPFYNLSFDPSDTLTLGVGTRAIKNSDVQLFTVWDNRLHTGQRVTHLNWRLKVAEGERLTVNYSYKTGMIDTGRDIHGMGLTVGYDYNNYFFRAGVDQYANFTASRINRFAAGFRF</sequence>
<dbReference type="EMBL" id="WNLA01000012">
    <property type="protein sequence ID" value="MTW03997.1"/>
    <property type="molecule type" value="Genomic_DNA"/>
</dbReference>
<evidence type="ECO:0008006" key="4">
    <source>
        <dbReference type="Google" id="ProtNLM"/>
    </source>
</evidence>
<feature type="signal peptide" evidence="1">
    <location>
        <begin position="1"/>
        <end position="21"/>
    </location>
</feature>
<keyword evidence="1" id="KW-0732">Signal</keyword>
<keyword evidence="3" id="KW-1185">Reference proteome</keyword>
<dbReference type="RefSeq" id="WP_155440344.1">
    <property type="nucleotide sequence ID" value="NZ_WNLA01000012.1"/>
</dbReference>